<dbReference type="Proteomes" id="UP000696485">
    <property type="component" value="Unassembled WGS sequence"/>
</dbReference>
<feature type="signal peptide" evidence="3">
    <location>
        <begin position="1"/>
        <end position="22"/>
    </location>
</feature>
<dbReference type="InterPro" id="IPR003172">
    <property type="entry name" value="ML_dom"/>
</dbReference>
<dbReference type="EMBL" id="JAAAUY010000304">
    <property type="protein sequence ID" value="KAF9331734.1"/>
    <property type="molecule type" value="Genomic_DNA"/>
</dbReference>
<sequence length="177" mass="18675">MKFSTLASAAVAFALQVQVALAGPTFTNCASSQADQNITDFSISPDPLCIGKNYTLTATGSLPTAVIAPAKLMVQETFRGRVVYTDNHDFCRLLADAGTPCPIATTTSTLSVVQYLLQKLGYETQSACDGQVAVGIIKAQMKMVGQGMVDMDLNADSPGGQDENNGNKSHIFDQSDT</sequence>
<evidence type="ECO:0000313" key="6">
    <source>
        <dbReference type="Proteomes" id="UP000696485"/>
    </source>
</evidence>
<gene>
    <name evidence="5" type="ORF">BG006_005426</name>
</gene>
<accession>A0A9P5SMJ6</accession>
<evidence type="ECO:0000256" key="1">
    <source>
        <dbReference type="ARBA" id="ARBA00022729"/>
    </source>
</evidence>
<dbReference type="InterPro" id="IPR036846">
    <property type="entry name" value="GM2-AP_sf"/>
</dbReference>
<protein>
    <recommendedName>
        <fullName evidence="4">MD-2-related lipid-recognition domain-containing protein</fullName>
    </recommendedName>
</protein>
<dbReference type="Pfam" id="PF02221">
    <property type="entry name" value="E1_DerP2_DerF2"/>
    <property type="match status" value="1"/>
</dbReference>
<keyword evidence="6" id="KW-1185">Reference proteome</keyword>
<feature type="domain" description="MD-2-related lipid-recognition" evidence="4">
    <location>
        <begin position="26"/>
        <end position="151"/>
    </location>
</feature>
<evidence type="ECO:0000259" key="4">
    <source>
        <dbReference type="SMART" id="SM00737"/>
    </source>
</evidence>
<comment type="caution">
    <text evidence="5">The sequence shown here is derived from an EMBL/GenBank/DDBJ whole genome shotgun (WGS) entry which is preliminary data.</text>
</comment>
<evidence type="ECO:0000256" key="2">
    <source>
        <dbReference type="SAM" id="MobiDB-lite"/>
    </source>
</evidence>
<feature type="chain" id="PRO_5040287972" description="MD-2-related lipid-recognition domain-containing protein" evidence="3">
    <location>
        <begin position="23"/>
        <end position="177"/>
    </location>
</feature>
<evidence type="ECO:0000313" key="5">
    <source>
        <dbReference type="EMBL" id="KAF9331734.1"/>
    </source>
</evidence>
<dbReference type="AlphaFoldDB" id="A0A9P5SMJ6"/>
<dbReference type="SMART" id="SM00737">
    <property type="entry name" value="ML"/>
    <property type="match status" value="1"/>
</dbReference>
<organism evidence="5 6">
    <name type="scientific">Podila minutissima</name>
    <dbReference type="NCBI Taxonomy" id="64525"/>
    <lineage>
        <taxon>Eukaryota</taxon>
        <taxon>Fungi</taxon>
        <taxon>Fungi incertae sedis</taxon>
        <taxon>Mucoromycota</taxon>
        <taxon>Mortierellomycotina</taxon>
        <taxon>Mortierellomycetes</taxon>
        <taxon>Mortierellales</taxon>
        <taxon>Mortierellaceae</taxon>
        <taxon>Podila</taxon>
    </lineage>
</organism>
<keyword evidence="1 3" id="KW-0732">Signal</keyword>
<reference evidence="5" key="1">
    <citation type="journal article" date="2020" name="Fungal Divers.">
        <title>Resolving the Mortierellaceae phylogeny through synthesis of multi-gene phylogenetics and phylogenomics.</title>
        <authorList>
            <person name="Vandepol N."/>
            <person name="Liber J."/>
            <person name="Desiro A."/>
            <person name="Na H."/>
            <person name="Kennedy M."/>
            <person name="Barry K."/>
            <person name="Grigoriev I.V."/>
            <person name="Miller A.N."/>
            <person name="O'Donnell K."/>
            <person name="Stajich J.E."/>
            <person name="Bonito G."/>
        </authorList>
    </citation>
    <scope>NUCLEOTIDE SEQUENCE</scope>
    <source>
        <strain evidence="5">NVP1</strain>
    </source>
</reference>
<feature type="region of interest" description="Disordered" evidence="2">
    <location>
        <begin position="151"/>
        <end position="177"/>
    </location>
</feature>
<name>A0A9P5SMJ6_9FUNG</name>
<evidence type="ECO:0000256" key="3">
    <source>
        <dbReference type="SAM" id="SignalP"/>
    </source>
</evidence>
<dbReference type="Gene3D" id="2.70.220.10">
    <property type="entry name" value="Ganglioside GM2 activator"/>
    <property type="match status" value="1"/>
</dbReference>
<proteinExistence type="predicted"/>